<accession>A0ABS5V5D8</accession>
<dbReference type="EMBL" id="JAHEPS010000005">
    <property type="protein sequence ID" value="MBT1445675.1"/>
    <property type="molecule type" value="Genomic_DNA"/>
</dbReference>
<reference evidence="1 2" key="1">
    <citation type="submission" date="2021-05" db="EMBL/GenBank/DDBJ databases">
        <title>Shewanella sp. JM162201.</title>
        <authorList>
            <person name="Xu S."/>
            <person name="Li A."/>
        </authorList>
    </citation>
    <scope>NUCLEOTIDE SEQUENCE [LARGE SCALE GENOMIC DNA]</scope>
    <source>
        <strain evidence="1 2">JM162201</strain>
    </source>
</reference>
<gene>
    <name evidence="1" type="ORF">KJI95_14265</name>
</gene>
<evidence type="ECO:0000313" key="2">
    <source>
        <dbReference type="Proteomes" id="UP001195903"/>
    </source>
</evidence>
<dbReference type="RefSeq" id="WP_214507861.1">
    <property type="nucleotide sequence ID" value="NZ_JAHEPS010000005.1"/>
</dbReference>
<keyword evidence="2" id="KW-1185">Reference proteome</keyword>
<organism evidence="1 2">
    <name type="scientific">Shewanella jiangmenensis</name>
    <dbReference type="NCBI Taxonomy" id="2837387"/>
    <lineage>
        <taxon>Bacteria</taxon>
        <taxon>Pseudomonadati</taxon>
        <taxon>Pseudomonadota</taxon>
        <taxon>Gammaproteobacteria</taxon>
        <taxon>Alteromonadales</taxon>
        <taxon>Shewanellaceae</taxon>
        <taxon>Shewanella</taxon>
    </lineage>
</organism>
<protein>
    <submittedName>
        <fullName evidence="1">Uncharacterized protein</fullName>
    </submittedName>
</protein>
<sequence>MSYKFDGHEISVAFPVNSISLNKSSIAFTDKRGSKRQTFKKRTEALKFMQWLLSSNK</sequence>
<comment type="caution">
    <text evidence="1">The sequence shown here is derived from an EMBL/GenBank/DDBJ whole genome shotgun (WGS) entry which is preliminary data.</text>
</comment>
<proteinExistence type="predicted"/>
<evidence type="ECO:0000313" key="1">
    <source>
        <dbReference type="EMBL" id="MBT1445675.1"/>
    </source>
</evidence>
<dbReference type="Proteomes" id="UP001195903">
    <property type="component" value="Unassembled WGS sequence"/>
</dbReference>
<name>A0ABS5V5D8_9GAMM</name>